<name>A0ABU8LK91_9MICO</name>
<dbReference type="RefSeq" id="WP_337318115.1">
    <property type="nucleotide sequence ID" value="NZ_JBBDGN010000003.1"/>
</dbReference>
<evidence type="ECO:0000313" key="2">
    <source>
        <dbReference type="Proteomes" id="UP001366085"/>
    </source>
</evidence>
<reference evidence="1 2" key="1">
    <citation type="submission" date="2024-02" db="EMBL/GenBank/DDBJ databases">
        <authorList>
            <person name="Saticioglu I.B."/>
        </authorList>
    </citation>
    <scope>NUCLEOTIDE SEQUENCE [LARGE SCALE GENOMIC DNA]</scope>
    <source>
        <strain evidence="1 2">Mu-43</strain>
    </source>
</reference>
<organism evidence="1 2">
    <name type="scientific">Microbacterium istanbulense</name>
    <dbReference type="NCBI Taxonomy" id="3122049"/>
    <lineage>
        <taxon>Bacteria</taxon>
        <taxon>Bacillati</taxon>
        <taxon>Actinomycetota</taxon>
        <taxon>Actinomycetes</taxon>
        <taxon>Micrococcales</taxon>
        <taxon>Microbacteriaceae</taxon>
        <taxon>Microbacterium</taxon>
    </lineage>
</organism>
<evidence type="ECO:0000313" key="1">
    <source>
        <dbReference type="EMBL" id="MEJ1091001.1"/>
    </source>
</evidence>
<sequence>MLTLTENADTIATTIVAQQSDDPTAGLRIQASSADAPEQPRFAVTVAPAPQPGDDVVEGVGCRVFLEHDASTALSDKVLDADVDAQGGVSFTLLPQSA</sequence>
<comment type="caution">
    <text evidence="1">The sequence shown here is derived from an EMBL/GenBank/DDBJ whole genome shotgun (WGS) entry which is preliminary data.</text>
</comment>
<keyword evidence="2" id="KW-1185">Reference proteome</keyword>
<proteinExistence type="predicted"/>
<accession>A0ABU8LK91</accession>
<protein>
    <submittedName>
        <fullName evidence="1">Fe-S cluster assembly protein HesB</fullName>
    </submittedName>
</protein>
<dbReference type="EMBL" id="JBBDGN010000003">
    <property type="protein sequence ID" value="MEJ1091001.1"/>
    <property type="molecule type" value="Genomic_DNA"/>
</dbReference>
<gene>
    <name evidence="1" type="ORF">WDU93_04780</name>
</gene>
<dbReference type="Proteomes" id="UP001366085">
    <property type="component" value="Unassembled WGS sequence"/>
</dbReference>